<feature type="compositionally biased region" description="Basic residues" evidence="1">
    <location>
        <begin position="369"/>
        <end position="380"/>
    </location>
</feature>
<evidence type="ECO:0008006" key="4">
    <source>
        <dbReference type="Google" id="ProtNLM"/>
    </source>
</evidence>
<comment type="caution">
    <text evidence="2">The sequence shown here is derived from an EMBL/GenBank/DDBJ whole genome shotgun (WGS) entry which is preliminary data.</text>
</comment>
<proteinExistence type="predicted"/>
<evidence type="ECO:0000313" key="3">
    <source>
        <dbReference type="Proteomes" id="UP000288216"/>
    </source>
</evidence>
<keyword evidence="3" id="KW-1185">Reference proteome</keyword>
<dbReference type="AlphaFoldDB" id="A0A401Q849"/>
<dbReference type="Gene3D" id="3.40.220.10">
    <property type="entry name" value="Leucine Aminopeptidase, subunit E, domain 1"/>
    <property type="match status" value="1"/>
</dbReference>
<sequence>MKEITQIPSEYKIKSKLAKEYRKQLQNNETLAMEEDEEPVLEPGSTEKTVGLQTSALREQRSEKEQMEILKILHQGGKQIELVAGDFLNAKEIVQVNPSNKEGKLGAGISGILAHKFNLDLQQKIEEEITERGKFREGITRAMVLSRGVKIIHVVSLDNSGQAHTTVDESVINQANMEGILRHSIGRDVDMTLLGDGIFQNDSGESLRACALSPPVRMGQIIRIWRQHWPQVILDTAEQRQQFEQHFRQVLSPLAEIDEIHPSAPDNKENQSPFEDFPGGYRYQYPDLAQYREDNWTSQSKPQKEGAFIDYFSTLRLTAPIAAHTEAQDSLPPGVTDSEEEESRAGIATLPLLVQEEASSSSEDEKIMKPRKRTRNRRNSKPVDIGDYSNFWGQQQPPT</sequence>
<protein>
    <recommendedName>
        <fullName evidence="4">Macro domain-containing protein</fullName>
    </recommendedName>
</protein>
<feature type="compositionally biased region" description="Polar residues" evidence="1">
    <location>
        <begin position="46"/>
        <end position="57"/>
    </location>
</feature>
<dbReference type="InterPro" id="IPR043472">
    <property type="entry name" value="Macro_dom-like"/>
</dbReference>
<reference evidence="2 3" key="1">
    <citation type="journal article" date="2018" name="Nat. Ecol. Evol.">
        <title>Shark genomes provide insights into elasmobranch evolution and the origin of vertebrates.</title>
        <authorList>
            <person name="Hara Y"/>
            <person name="Yamaguchi K"/>
            <person name="Onimaru K"/>
            <person name="Kadota M"/>
            <person name="Koyanagi M"/>
            <person name="Keeley SD"/>
            <person name="Tatsumi K"/>
            <person name="Tanaka K"/>
            <person name="Motone F"/>
            <person name="Kageyama Y"/>
            <person name="Nozu R"/>
            <person name="Adachi N"/>
            <person name="Nishimura O"/>
            <person name="Nakagawa R"/>
            <person name="Tanegashima C"/>
            <person name="Kiyatake I"/>
            <person name="Matsumoto R"/>
            <person name="Murakumo K"/>
            <person name="Nishida K"/>
            <person name="Terakita A"/>
            <person name="Kuratani S"/>
            <person name="Sato K"/>
            <person name="Hyodo S Kuraku.S."/>
        </authorList>
    </citation>
    <scope>NUCLEOTIDE SEQUENCE [LARGE SCALE GENOMIC DNA]</scope>
</reference>
<dbReference type="EMBL" id="BFAA01026790">
    <property type="protein sequence ID" value="GCB81543.1"/>
    <property type="molecule type" value="Genomic_DNA"/>
</dbReference>
<gene>
    <name evidence="2" type="ORF">scyTo_0023154</name>
</gene>
<evidence type="ECO:0000313" key="2">
    <source>
        <dbReference type="EMBL" id="GCB81543.1"/>
    </source>
</evidence>
<dbReference type="SUPFAM" id="SSF52949">
    <property type="entry name" value="Macro domain-like"/>
    <property type="match status" value="1"/>
</dbReference>
<dbReference type="Proteomes" id="UP000288216">
    <property type="component" value="Unassembled WGS sequence"/>
</dbReference>
<organism evidence="2 3">
    <name type="scientific">Scyliorhinus torazame</name>
    <name type="common">Cloudy catshark</name>
    <name type="synonym">Catulus torazame</name>
    <dbReference type="NCBI Taxonomy" id="75743"/>
    <lineage>
        <taxon>Eukaryota</taxon>
        <taxon>Metazoa</taxon>
        <taxon>Chordata</taxon>
        <taxon>Craniata</taxon>
        <taxon>Vertebrata</taxon>
        <taxon>Chondrichthyes</taxon>
        <taxon>Elasmobranchii</taxon>
        <taxon>Galeomorphii</taxon>
        <taxon>Galeoidea</taxon>
        <taxon>Carcharhiniformes</taxon>
        <taxon>Scyliorhinidae</taxon>
        <taxon>Scyliorhinus</taxon>
    </lineage>
</organism>
<name>A0A401Q849_SCYTO</name>
<accession>A0A401Q849</accession>
<dbReference type="OrthoDB" id="10526820at2759"/>
<feature type="region of interest" description="Disordered" evidence="1">
    <location>
        <begin position="325"/>
        <end position="399"/>
    </location>
</feature>
<feature type="region of interest" description="Disordered" evidence="1">
    <location>
        <begin position="28"/>
        <end position="61"/>
    </location>
</feature>
<evidence type="ECO:0000256" key="1">
    <source>
        <dbReference type="SAM" id="MobiDB-lite"/>
    </source>
</evidence>